<dbReference type="GO" id="GO:0004497">
    <property type="term" value="F:monooxygenase activity"/>
    <property type="evidence" value="ECO:0007669"/>
    <property type="project" value="UniProtKB-KW"/>
</dbReference>
<dbReference type="OMA" id="PWHEFNV"/>
<evidence type="ECO:0000256" key="8">
    <source>
        <dbReference type="SAM" id="SignalP"/>
    </source>
</evidence>
<dbReference type="PANTHER" id="PTHR24305:SF77">
    <property type="entry name" value="CYTOCHROME P450 MONOOXYGENASE"/>
    <property type="match status" value="1"/>
</dbReference>
<dbReference type="Proteomes" id="UP000028545">
    <property type="component" value="Unassembled WGS sequence"/>
</dbReference>
<dbReference type="Gene3D" id="1.10.630.10">
    <property type="entry name" value="Cytochrome P450"/>
    <property type="match status" value="1"/>
</dbReference>
<keyword evidence="7" id="KW-0503">Monooxygenase</keyword>
<dbReference type="HOGENOM" id="CLU_001570_14_0_1"/>
<feature type="signal peptide" evidence="8">
    <location>
        <begin position="1"/>
        <end position="17"/>
    </location>
</feature>
<dbReference type="GO" id="GO:0005506">
    <property type="term" value="F:iron ion binding"/>
    <property type="evidence" value="ECO:0007669"/>
    <property type="project" value="InterPro"/>
</dbReference>
<evidence type="ECO:0000256" key="4">
    <source>
        <dbReference type="ARBA" id="ARBA00022723"/>
    </source>
</evidence>
<sequence length="464" mass="52017">MLLTANLTLSVVVIIVAENFRAVNDKYGPLARIGPNDLLTSDPEVIRRMGRTSSKPAYRRSSWYDAMKMDPYHNSLFSIRDTQAHDKLKAKLSFGYGGKENPSLEDGIDAQLGALVDLIRRKYISTALELKPIDLATTAQFFTLDALTKVAYGYAFGYLSTDSDVYDYIKETEALVPSLVMSAEVPWIGKILFSPTFLKFAGPKPSDKKGFGMMLKLAADLATTRFEPGAKDEKDMLIIAGSDTTATAIRGTLLNLMTAPHAYRKLQNEIDEAAANGSLSSPVKAEEGRKLQYLQAVIYEGLRINIPFSGLVSKEVPPEGDTINGQFIPGRTRIGQNFLAVQRSKDIFGDDADLFRPERWLDIDEAQSTQWRHHVELVFSSGRWGCSGKPVAFIELNKIYVEVSPFPGMGGYERARLIGFKRKLLRRFDMQLIFPTKPIETINKNLFFQKNMWVRVTERFPESP</sequence>
<dbReference type="VEuPathDB" id="FungiDB:SAPIO_CDS4148"/>
<organism evidence="9 10">
    <name type="scientific">Pseudallescheria apiosperma</name>
    <name type="common">Scedosporium apiospermum</name>
    <dbReference type="NCBI Taxonomy" id="563466"/>
    <lineage>
        <taxon>Eukaryota</taxon>
        <taxon>Fungi</taxon>
        <taxon>Dikarya</taxon>
        <taxon>Ascomycota</taxon>
        <taxon>Pezizomycotina</taxon>
        <taxon>Sordariomycetes</taxon>
        <taxon>Hypocreomycetidae</taxon>
        <taxon>Microascales</taxon>
        <taxon>Microascaceae</taxon>
        <taxon>Scedosporium</taxon>
    </lineage>
</organism>
<dbReference type="KEGG" id="sapo:SAPIO_CDS4148"/>
<evidence type="ECO:0000313" key="10">
    <source>
        <dbReference type="Proteomes" id="UP000028545"/>
    </source>
</evidence>
<evidence type="ECO:0000256" key="2">
    <source>
        <dbReference type="ARBA" id="ARBA00010617"/>
    </source>
</evidence>
<dbReference type="PRINTS" id="PR00385">
    <property type="entry name" value="P450"/>
</dbReference>
<comment type="similarity">
    <text evidence="2">Belongs to the cytochrome P450 family.</text>
</comment>
<comment type="cofactor">
    <cofactor evidence="1">
        <name>heme</name>
        <dbReference type="ChEBI" id="CHEBI:30413"/>
    </cofactor>
</comment>
<dbReference type="OrthoDB" id="3934656at2759"/>
<evidence type="ECO:0000313" key="9">
    <source>
        <dbReference type="EMBL" id="KEZ43950.1"/>
    </source>
</evidence>
<keyword evidence="4" id="KW-0479">Metal-binding</keyword>
<evidence type="ECO:0000256" key="7">
    <source>
        <dbReference type="ARBA" id="ARBA00023033"/>
    </source>
</evidence>
<keyword evidence="10" id="KW-1185">Reference proteome</keyword>
<dbReference type="SUPFAM" id="SSF48264">
    <property type="entry name" value="Cytochrome P450"/>
    <property type="match status" value="1"/>
</dbReference>
<dbReference type="InterPro" id="IPR001128">
    <property type="entry name" value="Cyt_P450"/>
</dbReference>
<dbReference type="PANTHER" id="PTHR24305">
    <property type="entry name" value="CYTOCHROME P450"/>
    <property type="match status" value="1"/>
</dbReference>
<dbReference type="RefSeq" id="XP_016643749.1">
    <property type="nucleotide sequence ID" value="XM_016786773.1"/>
</dbReference>
<dbReference type="AlphaFoldDB" id="A0A084G9D8"/>
<gene>
    <name evidence="9" type="ORF">SAPIO_CDS4148</name>
</gene>
<evidence type="ECO:0008006" key="11">
    <source>
        <dbReference type="Google" id="ProtNLM"/>
    </source>
</evidence>
<dbReference type="GO" id="GO:0016705">
    <property type="term" value="F:oxidoreductase activity, acting on paired donors, with incorporation or reduction of molecular oxygen"/>
    <property type="evidence" value="ECO:0007669"/>
    <property type="project" value="InterPro"/>
</dbReference>
<dbReference type="CDD" id="cd11060">
    <property type="entry name" value="CYP57A1-like"/>
    <property type="match status" value="1"/>
</dbReference>
<evidence type="ECO:0000256" key="6">
    <source>
        <dbReference type="ARBA" id="ARBA00023004"/>
    </source>
</evidence>
<proteinExistence type="inferred from homology"/>
<keyword evidence="3" id="KW-0349">Heme</keyword>
<accession>A0A084G9D8</accession>
<evidence type="ECO:0000256" key="1">
    <source>
        <dbReference type="ARBA" id="ARBA00001971"/>
    </source>
</evidence>
<dbReference type="EMBL" id="JOWA01000090">
    <property type="protein sequence ID" value="KEZ43950.1"/>
    <property type="molecule type" value="Genomic_DNA"/>
</dbReference>
<comment type="caution">
    <text evidence="9">The sequence shown here is derived from an EMBL/GenBank/DDBJ whole genome shotgun (WGS) entry which is preliminary data.</text>
</comment>
<dbReference type="GeneID" id="27723220"/>
<evidence type="ECO:0000256" key="5">
    <source>
        <dbReference type="ARBA" id="ARBA00023002"/>
    </source>
</evidence>
<protein>
    <recommendedName>
        <fullName evidence="11">Cytochrome P450</fullName>
    </recommendedName>
</protein>
<dbReference type="Pfam" id="PF00067">
    <property type="entry name" value="p450"/>
    <property type="match status" value="1"/>
</dbReference>
<dbReference type="InterPro" id="IPR050121">
    <property type="entry name" value="Cytochrome_P450_monoxygenase"/>
</dbReference>
<name>A0A084G9D8_PSEDA</name>
<dbReference type="InterPro" id="IPR036396">
    <property type="entry name" value="Cyt_P450_sf"/>
</dbReference>
<dbReference type="GO" id="GO:0020037">
    <property type="term" value="F:heme binding"/>
    <property type="evidence" value="ECO:0007669"/>
    <property type="project" value="InterPro"/>
</dbReference>
<keyword evidence="8" id="KW-0732">Signal</keyword>
<keyword evidence="6" id="KW-0408">Iron</keyword>
<evidence type="ECO:0000256" key="3">
    <source>
        <dbReference type="ARBA" id="ARBA00022617"/>
    </source>
</evidence>
<feature type="chain" id="PRO_5001775526" description="Cytochrome P450" evidence="8">
    <location>
        <begin position="18"/>
        <end position="464"/>
    </location>
</feature>
<reference evidence="9 10" key="1">
    <citation type="journal article" date="2014" name="Genome Announc.">
        <title>Draft genome sequence of the pathogenic fungus Scedosporium apiospermum.</title>
        <authorList>
            <person name="Vandeputte P."/>
            <person name="Ghamrawi S."/>
            <person name="Rechenmann M."/>
            <person name="Iltis A."/>
            <person name="Giraud S."/>
            <person name="Fleury M."/>
            <person name="Thornton C."/>
            <person name="Delhaes L."/>
            <person name="Meyer W."/>
            <person name="Papon N."/>
            <person name="Bouchara J.P."/>
        </authorList>
    </citation>
    <scope>NUCLEOTIDE SEQUENCE [LARGE SCALE GENOMIC DNA]</scope>
    <source>
        <strain evidence="9 10">IHEM 14462</strain>
    </source>
</reference>
<keyword evidence="5" id="KW-0560">Oxidoreductase</keyword>